<dbReference type="InterPro" id="IPR011701">
    <property type="entry name" value="MFS"/>
</dbReference>
<evidence type="ECO:0000313" key="10">
    <source>
        <dbReference type="Proteomes" id="UP001221142"/>
    </source>
</evidence>
<dbReference type="GO" id="GO:0022857">
    <property type="term" value="F:transmembrane transporter activity"/>
    <property type="evidence" value="ECO:0007669"/>
    <property type="project" value="InterPro"/>
</dbReference>
<accession>A0AAD7FGK4</accession>
<dbReference type="GO" id="GO:0016020">
    <property type="term" value="C:membrane"/>
    <property type="evidence" value="ECO:0007669"/>
    <property type="project" value="UniProtKB-SubCell"/>
</dbReference>
<reference evidence="9" key="1">
    <citation type="submission" date="2023-03" db="EMBL/GenBank/DDBJ databases">
        <title>Massive genome expansion in bonnet fungi (Mycena s.s.) driven by repeated elements and novel gene families across ecological guilds.</title>
        <authorList>
            <consortium name="Lawrence Berkeley National Laboratory"/>
            <person name="Harder C.B."/>
            <person name="Miyauchi S."/>
            <person name="Viragh M."/>
            <person name="Kuo A."/>
            <person name="Thoen E."/>
            <person name="Andreopoulos B."/>
            <person name="Lu D."/>
            <person name="Skrede I."/>
            <person name="Drula E."/>
            <person name="Henrissat B."/>
            <person name="Morin E."/>
            <person name="Kohler A."/>
            <person name="Barry K."/>
            <person name="LaButti K."/>
            <person name="Morin E."/>
            <person name="Salamov A."/>
            <person name="Lipzen A."/>
            <person name="Mereny Z."/>
            <person name="Hegedus B."/>
            <person name="Baldrian P."/>
            <person name="Stursova M."/>
            <person name="Weitz H."/>
            <person name="Taylor A."/>
            <person name="Grigoriev I.V."/>
            <person name="Nagy L.G."/>
            <person name="Martin F."/>
            <person name="Kauserud H."/>
        </authorList>
    </citation>
    <scope>NUCLEOTIDE SEQUENCE</scope>
    <source>
        <strain evidence="9">9284</strain>
    </source>
</reference>
<keyword evidence="5 7" id="KW-0472">Membrane</keyword>
<feature type="transmembrane region" description="Helical" evidence="7">
    <location>
        <begin position="347"/>
        <end position="370"/>
    </location>
</feature>
<evidence type="ECO:0000256" key="3">
    <source>
        <dbReference type="ARBA" id="ARBA00022692"/>
    </source>
</evidence>
<evidence type="ECO:0000256" key="7">
    <source>
        <dbReference type="SAM" id="Phobius"/>
    </source>
</evidence>
<feature type="transmembrane region" description="Helical" evidence="7">
    <location>
        <begin position="58"/>
        <end position="83"/>
    </location>
</feature>
<dbReference type="Pfam" id="PF07690">
    <property type="entry name" value="MFS_1"/>
    <property type="match status" value="1"/>
</dbReference>
<feature type="compositionally biased region" description="Acidic residues" evidence="6">
    <location>
        <begin position="216"/>
        <end position="226"/>
    </location>
</feature>
<evidence type="ECO:0000256" key="5">
    <source>
        <dbReference type="ARBA" id="ARBA00023136"/>
    </source>
</evidence>
<evidence type="ECO:0000256" key="6">
    <source>
        <dbReference type="SAM" id="MobiDB-lite"/>
    </source>
</evidence>
<dbReference type="PANTHER" id="PTHR23504">
    <property type="entry name" value="MAJOR FACILITATOR SUPERFAMILY DOMAIN-CONTAINING PROTEIN 10"/>
    <property type="match status" value="1"/>
</dbReference>
<keyword evidence="4 7" id="KW-1133">Transmembrane helix</keyword>
<organism evidence="9 10">
    <name type="scientific">Roridomyces roridus</name>
    <dbReference type="NCBI Taxonomy" id="1738132"/>
    <lineage>
        <taxon>Eukaryota</taxon>
        <taxon>Fungi</taxon>
        <taxon>Dikarya</taxon>
        <taxon>Basidiomycota</taxon>
        <taxon>Agaricomycotina</taxon>
        <taxon>Agaricomycetes</taxon>
        <taxon>Agaricomycetidae</taxon>
        <taxon>Agaricales</taxon>
        <taxon>Marasmiineae</taxon>
        <taxon>Mycenaceae</taxon>
        <taxon>Roridomyces</taxon>
    </lineage>
</organism>
<dbReference type="InterPro" id="IPR036259">
    <property type="entry name" value="MFS_trans_sf"/>
</dbReference>
<comment type="subcellular location">
    <subcellularLocation>
        <location evidence="1">Membrane</location>
        <topology evidence="1">Multi-pass membrane protein</topology>
    </subcellularLocation>
</comment>
<evidence type="ECO:0000259" key="8">
    <source>
        <dbReference type="PROSITE" id="PS50850"/>
    </source>
</evidence>
<keyword evidence="10" id="KW-1185">Reference proteome</keyword>
<keyword evidence="3 7" id="KW-0812">Transmembrane</keyword>
<dbReference type="Gene3D" id="1.20.1250.20">
    <property type="entry name" value="MFS general substrate transporter like domains"/>
    <property type="match status" value="1"/>
</dbReference>
<feature type="transmembrane region" description="Helical" evidence="7">
    <location>
        <begin position="416"/>
        <end position="439"/>
    </location>
</feature>
<feature type="transmembrane region" description="Helical" evidence="7">
    <location>
        <begin position="274"/>
        <end position="296"/>
    </location>
</feature>
<dbReference type="Proteomes" id="UP001221142">
    <property type="component" value="Unassembled WGS sequence"/>
</dbReference>
<feature type="transmembrane region" description="Helical" evidence="7">
    <location>
        <begin position="316"/>
        <end position="335"/>
    </location>
</feature>
<feature type="region of interest" description="Disordered" evidence="6">
    <location>
        <begin position="194"/>
        <end position="226"/>
    </location>
</feature>
<gene>
    <name evidence="9" type="ORF">FB45DRAFT_1063797</name>
</gene>
<name>A0AAD7FGK4_9AGAR</name>
<sequence length="448" mass="47527">MVIYPFVVQFVRDTGVTRGDDTNTGYYAGLLESAFFLAESLTVFQFGRLSDIYGRRPVLLLAPIGLSISMFGFGLSTSFWSLLVFRCTQGAFNGNIGVAKTALNEISDPTNAVEIFSYLPLMWSVGVTLGPFIGGALANPASKWPDTLGRVALLRSHPYFLPCAVAGIIALIAFAFAFVGLRETLPSALARQRRARGSTSSGGETEPLLGAANSDAETEPATESEDVDSVVSLRGLLTRPVRIAISNIGCLHFTDACWAALLPLMYATPISQGGLGLSPFTIGLLMGLCGLTNAIIQSLLGGRVIRYFGPRRMSTAAFLAFILMFAAFPVMSYLATRNGGRVDGWVLVVLGAQLAVSTIPYFAFACAQLFTMNAAPNKASVGSVSGLAQMAASSVRTLGPIFASSLFALSVKHHLFGGYLVYGVLIVVTAGAVRASLWLPHEFRSEGA</sequence>
<dbReference type="PANTHER" id="PTHR23504:SF15">
    <property type="entry name" value="MAJOR FACILITATOR SUPERFAMILY (MFS) PROFILE DOMAIN-CONTAINING PROTEIN"/>
    <property type="match status" value="1"/>
</dbReference>
<dbReference type="InterPro" id="IPR020846">
    <property type="entry name" value="MFS_dom"/>
</dbReference>
<dbReference type="SUPFAM" id="SSF103473">
    <property type="entry name" value="MFS general substrate transporter"/>
    <property type="match status" value="1"/>
</dbReference>
<protein>
    <submittedName>
        <fullName evidence="9">Major facilitator superfamily domain-containing protein</fullName>
    </submittedName>
</protein>
<dbReference type="PROSITE" id="PS50850">
    <property type="entry name" value="MFS"/>
    <property type="match status" value="1"/>
</dbReference>
<keyword evidence="2" id="KW-0813">Transport</keyword>
<feature type="transmembrane region" description="Helical" evidence="7">
    <location>
        <begin position="159"/>
        <end position="181"/>
    </location>
</feature>
<feature type="transmembrane region" description="Helical" evidence="7">
    <location>
        <begin position="243"/>
        <end position="262"/>
    </location>
</feature>
<dbReference type="AlphaFoldDB" id="A0AAD7FGK4"/>
<evidence type="ECO:0000313" key="9">
    <source>
        <dbReference type="EMBL" id="KAJ7617308.1"/>
    </source>
</evidence>
<proteinExistence type="predicted"/>
<feature type="transmembrane region" description="Helical" evidence="7">
    <location>
        <begin position="26"/>
        <end position="46"/>
    </location>
</feature>
<feature type="transmembrane region" description="Helical" evidence="7">
    <location>
        <begin position="115"/>
        <end position="138"/>
    </location>
</feature>
<evidence type="ECO:0000256" key="1">
    <source>
        <dbReference type="ARBA" id="ARBA00004141"/>
    </source>
</evidence>
<evidence type="ECO:0000256" key="2">
    <source>
        <dbReference type="ARBA" id="ARBA00022448"/>
    </source>
</evidence>
<comment type="caution">
    <text evidence="9">The sequence shown here is derived from an EMBL/GenBank/DDBJ whole genome shotgun (WGS) entry which is preliminary data.</text>
</comment>
<dbReference type="EMBL" id="JARKIF010000021">
    <property type="protein sequence ID" value="KAJ7617308.1"/>
    <property type="molecule type" value="Genomic_DNA"/>
</dbReference>
<feature type="domain" description="Major facilitator superfamily (MFS) profile" evidence="8">
    <location>
        <begin position="1"/>
        <end position="444"/>
    </location>
</feature>
<evidence type="ECO:0000256" key="4">
    <source>
        <dbReference type="ARBA" id="ARBA00022989"/>
    </source>
</evidence>